<feature type="transmembrane region" description="Helical" evidence="7">
    <location>
        <begin position="12"/>
        <end position="35"/>
    </location>
</feature>
<protein>
    <submittedName>
        <fullName evidence="8">MFS transporter</fullName>
    </submittedName>
</protein>
<feature type="transmembrane region" description="Helical" evidence="7">
    <location>
        <begin position="77"/>
        <end position="94"/>
    </location>
</feature>
<dbReference type="PANTHER" id="PTHR23514">
    <property type="entry name" value="BYPASS OF STOP CODON PROTEIN 6"/>
    <property type="match status" value="1"/>
</dbReference>
<feature type="transmembrane region" description="Helical" evidence="7">
    <location>
        <begin position="251"/>
        <end position="271"/>
    </location>
</feature>
<gene>
    <name evidence="8" type="ORF">LKD31_13465</name>
</gene>
<evidence type="ECO:0000256" key="5">
    <source>
        <dbReference type="ARBA" id="ARBA00022989"/>
    </source>
</evidence>
<dbReference type="GO" id="GO:0005886">
    <property type="term" value="C:plasma membrane"/>
    <property type="evidence" value="ECO:0007669"/>
    <property type="project" value="UniProtKB-SubCell"/>
</dbReference>
<accession>A0AAE3DGU2</accession>
<keyword evidence="6 7" id="KW-0472">Membrane</keyword>
<feature type="transmembrane region" description="Helical" evidence="7">
    <location>
        <begin position="41"/>
        <end position="65"/>
    </location>
</feature>
<feature type="transmembrane region" description="Helical" evidence="7">
    <location>
        <begin position="383"/>
        <end position="404"/>
    </location>
</feature>
<keyword evidence="4 7" id="KW-0812">Transmembrane</keyword>
<comment type="similarity">
    <text evidence="2">Belongs to the major facilitator superfamily.</text>
</comment>
<evidence type="ECO:0000256" key="4">
    <source>
        <dbReference type="ARBA" id="ARBA00022692"/>
    </source>
</evidence>
<dbReference type="RefSeq" id="WP_308450114.1">
    <property type="nucleotide sequence ID" value="NZ_JAJEQC010000023.1"/>
</dbReference>
<evidence type="ECO:0000256" key="2">
    <source>
        <dbReference type="ARBA" id="ARBA00008335"/>
    </source>
</evidence>
<proteinExistence type="inferred from homology"/>
<keyword evidence="3" id="KW-0813">Transport</keyword>
<feature type="transmembrane region" description="Helical" evidence="7">
    <location>
        <begin position="170"/>
        <end position="188"/>
    </location>
</feature>
<name>A0AAE3DGU2_9FIRM</name>
<feature type="transmembrane region" description="Helical" evidence="7">
    <location>
        <begin position="144"/>
        <end position="164"/>
    </location>
</feature>
<keyword evidence="9" id="KW-1185">Reference proteome</keyword>
<dbReference type="Pfam" id="PF07690">
    <property type="entry name" value="MFS_1"/>
    <property type="match status" value="1"/>
</dbReference>
<dbReference type="InterPro" id="IPR011701">
    <property type="entry name" value="MFS"/>
</dbReference>
<feature type="transmembrane region" description="Helical" evidence="7">
    <location>
        <begin position="278"/>
        <end position="298"/>
    </location>
</feature>
<dbReference type="EMBL" id="JAJEQC010000023">
    <property type="protein sequence ID" value="MCC2138001.1"/>
    <property type="molecule type" value="Genomic_DNA"/>
</dbReference>
<dbReference type="Gene3D" id="1.20.1250.20">
    <property type="entry name" value="MFS general substrate transporter like domains"/>
    <property type="match status" value="1"/>
</dbReference>
<evidence type="ECO:0000256" key="3">
    <source>
        <dbReference type="ARBA" id="ARBA00022448"/>
    </source>
</evidence>
<keyword evidence="5 7" id="KW-1133">Transmembrane helix</keyword>
<evidence type="ECO:0000313" key="8">
    <source>
        <dbReference type="EMBL" id="MCC2138001.1"/>
    </source>
</evidence>
<dbReference type="AlphaFoldDB" id="A0AAE3DGU2"/>
<sequence length="424" mass="45384">MEKTQNFKSTVFACYRGYITQGIVNNLSPLFFVLFQNKFGISYSLISALILCNFVTQVITDVLSVKYVDRIGYRKSAVIAHALAFLGLVMQGTLPNVLPAPYVGLVLATIVNGVGGGLIEVIISPIVDSCPGDAKASAMSLLHSFYCWGQVGVVLITTLLLRLIGEDLWFIIPILWSLLPLYNLFRFLKVPLMPTVPEEEKTPLKTLFTSKIFLVALLLMLCAGASELAMSQWSSLFAERALGVTKVIGDLLGPCLFAVFMGIGRTIYGVWGEKIHLTGAMVFCAALCILCYLGTALFENPWLSLLSCALCGFSVSLMWPGTFSLTSAAYPKGGTAMFGILAVLGDVGCSVGPALMGAVSGAVSGNAKIAASFPNLTADQLGLKSGMLFSSVFPAFILIGVLLLTRFHKAANKKPSPKADLSEE</sequence>
<evidence type="ECO:0000256" key="7">
    <source>
        <dbReference type="SAM" id="Phobius"/>
    </source>
</evidence>
<comment type="subcellular location">
    <subcellularLocation>
        <location evidence="1">Cell membrane</location>
        <topology evidence="1">Multi-pass membrane protein</topology>
    </subcellularLocation>
</comment>
<dbReference type="GO" id="GO:0022857">
    <property type="term" value="F:transmembrane transporter activity"/>
    <property type="evidence" value="ECO:0007669"/>
    <property type="project" value="InterPro"/>
</dbReference>
<evidence type="ECO:0000256" key="6">
    <source>
        <dbReference type="ARBA" id="ARBA00023136"/>
    </source>
</evidence>
<comment type="caution">
    <text evidence="8">The sequence shown here is derived from an EMBL/GenBank/DDBJ whole genome shotgun (WGS) entry which is preliminary data.</text>
</comment>
<dbReference type="SUPFAM" id="SSF103473">
    <property type="entry name" value="MFS general substrate transporter"/>
    <property type="match status" value="1"/>
</dbReference>
<dbReference type="Proteomes" id="UP001199424">
    <property type="component" value="Unassembled WGS sequence"/>
</dbReference>
<feature type="transmembrane region" description="Helical" evidence="7">
    <location>
        <begin position="338"/>
        <end position="363"/>
    </location>
</feature>
<reference evidence="8" key="1">
    <citation type="submission" date="2021-10" db="EMBL/GenBank/DDBJ databases">
        <title>Anaerobic single-cell dispensing facilitates the cultivation of human gut bacteria.</title>
        <authorList>
            <person name="Afrizal A."/>
        </authorList>
    </citation>
    <scope>NUCLEOTIDE SEQUENCE</scope>
    <source>
        <strain evidence="8">CLA-AA-H250</strain>
    </source>
</reference>
<dbReference type="InterPro" id="IPR036259">
    <property type="entry name" value="MFS_trans_sf"/>
</dbReference>
<dbReference type="PANTHER" id="PTHR23514:SF3">
    <property type="entry name" value="BYPASS OF STOP CODON PROTEIN 6"/>
    <property type="match status" value="1"/>
</dbReference>
<evidence type="ECO:0000313" key="9">
    <source>
        <dbReference type="Proteomes" id="UP001199424"/>
    </source>
</evidence>
<feature type="transmembrane region" description="Helical" evidence="7">
    <location>
        <begin position="208"/>
        <end position="231"/>
    </location>
</feature>
<organism evidence="8 9">
    <name type="scientific">Hominenteromicrobium mulieris</name>
    <dbReference type="NCBI Taxonomy" id="2885357"/>
    <lineage>
        <taxon>Bacteria</taxon>
        <taxon>Bacillati</taxon>
        <taxon>Bacillota</taxon>
        <taxon>Clostridia</taxon>
        <taxon>Eubacteriales</taxon>
        <taxon>Oscillospiraceae</taxon>
        <taxon>Hominenteromicrobium</taxon>
    </lineage>
</organism>
<feature type="transmembrane region" description="Helical" evidence="7">
    <location>
        <begin position="304"/>
        <end position="326"/>
    </location>
</feature>
<feature type="transmembrane region" description="Helical" evidence="7">
    <location>
        <begin position="100"/>
        <end position="123"/>
    </location>
</feature>
<evidence type="ECO:0000256" key="1">
    <source>
        <dbReference type="ARBA" id="ARBA00004651"/>
    </source>
</evidence>
<dbReference type="InterPro" id="IPR051788">
    <property type="entry name" value="MFS_Transporter"/>
</dbReference>